<dbReference type="InterPro" id="IPR022385">
    <property type="entry name" value="Rhs_assc_core"/>
</dbReference>
<sequence length="444" mass="47250">MNSAPGQRLAEAGTQPALGFQHQYTEPGSGNVNMGARWYQPDTGTFASRDTAGLDPRDLNNSNRYAYASADPLANGDPSGHFSCRGGFTWGGRGLGGLAGSYIGGPFGSRVGSAFGGWLGGGLASWICDTPAPQSSSYDPSRDPHYYEVDTNLVDEVAWLVHRTTPKRKIPSPRGGSPGSPDIWMPLGGGIGVAVGGGVAAAKAAAQAAYQAWLQARRQRVIDDVNTPHARPPKTDTIVDSIRKAIDAAKRTIIDLGVIHPEGGEPTPYEPETNHGIDQPGPLPPATAHLEDSCADGARPKTDGSRSAQVWACGTGANAANHAKFLEQLKVAELANPLIDYLRETGKLPPNYVTKEKAEAAGWRPGKSIGHYIQGAQIGGDPFKNLDGKLPVASGRLWYEADVGLSSRIGRNKQPGWRLLCSSDGLAYVTIDHYESFYRISNWR</sequence>
<dbReference type="InterPro" id="IPR000026">
    <property type="entry name" value="N1-like"/>
</dbReference>
<name>H8G750_9PSEU</name>
<evidence type="ECO:0000256" key="6">
    <source>
        <dbReference type="ARBA" id="ARBA00022801"/>
    </source>
</evidence>
<comment type="similarity">
    <text evidence="2">Belongs to the ribonuclease N1/T1 family.</text>
</comment>
<dbReference type="SUPFAM" id="SSF53933">
    <property type="entry name" value="Microbial ribonucleases"/>
    <property type="match status" value="1"/>
</dbReference>
<protein>
    <recommendedName>
        <fullName evidence="3">Ribonuclease</fullName>
    </recommendedName>
</protein>
<feature type="compositionally biased region" description="Polar residues" evidence="7">
    <location>
        <begin position="22"/>
        <end position="32"/>
    </location>
</feature>
<evidence type="ECO:0000256" key="3">
    <source>
        <dbReference type="ARBA" id="ARBA00022214"/>
    </source>
</evidence>
<dbReference type="InterPro" id="IPR053753">
    <property type="entry name" value="RNase_N1/T1-like_sf"/>
</dbReference>
<dbReference type="HOGENOM" id="CLU_616609_0_0_11"/>
<dbReference type="OrthoDB" id="4981820at2"/>
<dbReference type="GO" id="GO:0016787">
    <property type="term" value="F:hydrolase activity"/>
    <property type="evidence" value="ECO:0007669"/>
    <property type="project" value="UniProtKB-KW"/>
</dbReference>
<dbReference type="AlphaFoldDB" id="H8G750"/>
<evidence type="ECO:0000256" key="1">
    <source>
        <dbReference type="ARBA" id="ARBA00004613"/>
    </source>
</evidence>
<dbReference type="Gene3D" id="2.180.10.10">
    <property type="entry name" value="RHS repeat-associated core"/>
    <property type="match status" value="1"/>
</dbReference>
<dbReference type="PRINTS" id="PR00117">
    <property type="entry name" value="BARNASE"/>
</dbReference>
<dbReference type="Gene3D" id="3.40.20.20">
    <property type="match status" value="2"/>
</dbReference>
<organism evidence="8 9">
    <name type="scientific">Saccharomonospora azurea NA-128</name>
    <dbReference type="NCBI Taxonomy" id="882081"/>
    <lineage>
        <taxon>Bacteria</taxon>
        <taxon>Bacillati</taxon>
        <taxon>Actinomycetota</taxon>
        <taxon>Actinomycetes</taxon>
        <taxon>Pseudonocardiales</taxon>
        <taxon>Pseudonocardiaceae</taxon>
        <taxon>Saccharomonospora</taxon>
    </lineage>
</organism>
<feature type="region of interest" description="Disordered" evidence="7">
    <location>
        <begin position="1"/>
        <end position="37"/>
    </location>
</feature>
<keyword evidence="4" id="KW-0964">Secreted</keyword>
<evidence type="ECO:0000256" key="4">
    <source>
        <dbReference type="ARBA" id="ARBA00022525"/>
    </source>
</evidence>
<evidence type="ECO:0000313" key="8">
    <source>
        <dbReference type="EMBL" id="EHY87319.1"/>
    </source>
</evidence>
<dbReference type="GO" id="GO:0004521">
    <property type="term" value="F:RNA endonuclease activity"/>
    <property type="evidence" value="ECO:0007669"/>
    <property type="project" value="InterPro"/>
</dbReference>
<evidence type="ECO:0000313" key="9">
    <source>
        <dbReference type="Proteomes" id="UP000004705"/>
    </source>
</evidence>
<evidence type="ECO:0000256" key="5">
    <source>
        <dbReference type="ARBA" id="ARBA00022722"/>
    </source>
</evidence>
<keyword evidence="9" id="KW-1185">Reference proteome</keyword>
<dbReference type="InterPro" id="IPR001887">
    <property type="entry name" value="Barnase"/>
</dbReference>
<dbReference type="InterPro" id="IPR016191">
    <property type="entry name" value="Ribonuclease/ribotoxin"/>
</dbReference>
<feature type="region of interest" description="Disordered" evidence="7">
    <location>
        <begin position="259"/>
        <end position="306"/>
    </location>
</feature>
<dbReference type="Proteomes" id="UP000004705">
    <property type="component" value="Chromosome"/>
</dbReference>
<comment type="subcellular location">
    <subcellularLocation>
        <location evidence="1">Secreted</location>
    </subcellularLocation>
</comment>
<dbReference type="EMBL" id="CM001466">
    <property type="protein sequence ID" value="EHY87319.1"/>
    <property type="molecule type" value="Genomic_DNA"/>
</dbReference>
<dbReference type="NCBIfam" id="TIGR03696">
    <property type="entry name" value="Rhs_assc_core"/>
    <property type="match status" value="1"/>
</dbReference>
<keyword evidence="6" id="KW-0378">Hydrolase</keyword>
<dbReference type="Pfam" id="PF00545">
    <property type="entry name" value="Ribonuclease"/>
    <property type="match status" value="1"/>
</dbReference>
<gene>
    <name evidence="8" type="ORF">SacazDRAFT_00339</name>
</gene>
<reference evidence="8 9" key="1">
    <citation type="journal article" date="2012" name="Stand. Genomic Sci.">
        <title>Genome sequence of the soil bacterium Saccharomonospora azurea type strain (NA-128(T)).</title>
        <authorList>
            <person name="Klenk H.P."/>
            <person name="Held B."/>
            <person name="Lucas S."/>
            <person name="Lapidus A."/>
            <person name="Copeland A."/>
            <person name="Hammon N."/>
            <person name="Pitluck S."/>
            <person name="Goodwin L.A."/>
            <person name="Han C."/>
            <person name="Tapia R."/>
            <person name="Brambilla E.M."/>
            <person name="Potter G."/>
            <person name="Land M."/>
            <person name="Ivanova N."/>
            <person name="Rohde M."/>
            <person name="Goker M."/>
            <person name="Detter J.C."/>
            <person name="Kyrpides N.C."/>
            <person name="Woyke T."/>
        </authorList>
    </citation>
    <scope>NUCLEOTIDE SEQUENCE [LARGE SCALE GENOMIC DNA]</scope>
    <source>
        <strain evidence="8 9">NA-128</strain>
    </source>
</reference>
<keyword evidence="5" id="KW-0540">Nuclease</keyword>
<evidence type="ECO:0000256" key="2">
    <source>
        <dbReference type="ARBA" id="ARBA00009006"/>
    </source>
</evidence>
<dbReference type="GO" id="GO:0005576">
    <property type="term" value="C:extracellular region"/>
    <property type="evidence" value="ECO:0007669"/>
    <property type="project" value="UniProtKB-SubCell"/>
</dbReference>
<proteinExistence type="inferred from homology"/>
<dbReference type="GO" id="GO:0003723">
    <property type="term" value="F:RNA binding"/>
    <property type="evidence" value="ECO:0007669"/>
    <property type="project" value="InterPro"/>
</dbReference>
<accession>H8G750</accession>
<evidence type="ECO:0000256" key="7">
    <source>
        <dbReference type="SAM" id="MobiDB-lite"/>
    </source>
</evidence>